<dbReference type="InterPro" id="IPR050297">
    <property type="entry name" value="LipidA_mod_glycosyltrf_83"/>
</dbReference>
<evidence type="ECO:0000313" key="10">
    <source>
        <dbReference type="EMBL" id="AJH01069.1"/>
    </source>
</evidence>
<dbReference type="Pfam" id="PF13231">
    <property type="entry name" value="PMT_2"/>
    <property type="match status" value="1"/>
</dbReference>
<evidence type="ECO:0000313" key="11">
    <source>
        <dbReference type="Proteomes" id="UP000031866"/>
    </source>
</evidence>
<evidence type="ECO:0000256" key="5">
    <source>
        <dbReference type="ARBA" id="ARBA00022692"/>
    </source>
</evidence>
<proteinExistence type="predicted"/>
<keyword evidence="4 10" id="KW-0808">Transferase</keyword>
<evidence type="ECO:0000256" key="1">
    <source>
        <dbReference type="ARBA" id="ARBA00004651"/>
    </source>
</evidence>
<dbReference type="KEGG" id="cbei:LF65_04532"/>
<evidence type="ECO:0000259" key="9">
    <source>
        <dbReference type="Pfam" id="PF13231"/>
    </source>
</evidence>
<evidence type="ECO:0000256" key="6">
    <source>
        <dbReference type="ARBA" id="ARBA00022989"/>
    </source>
</evidence>
<dbReference type="EMBL" id="CP010086">
    <property type="protein sequence ID" value="AJH01069.1"/>
    <property type="molecule type" value="Genomic_DNA"/>
</dbReference>
<protein>
    <submittedName>
        <fullName evidence="10">Glycosyl transferase</fullName>
    </submittedName>
</protein>
<sequence length="486" mass="55944">MSMFRTKLIDNIIGLVEKCYYIILIVILLIASFNIFYNLGVIPIYSWDEARHGVSAYEMIKNSNYIVNTYAYKNDYWNLKPPISFLAIAMGYKIAGFNALGLRLFSAFAAIITIVLVAIFSLNIYGRLTSLIATTVLTTTIPFITEHCARTGDADAIYVLFFTISVMSLILMERSIKWLYVFGLSFSAAFLSKSFHAGNIFFIGILYLIFSKNLFKLTLKQILALVLSASFPILIWAILRYSNDGIAFFKTMIEFDLMARTSRPLEGHIGGKCYYIEHLQWSYFYWNLVFVAVSMAYLTIAHRYITDRKLINCNLIIWLSMIIPFILYTISKTKISWYVLPIYPTAAIWIGYASGFILKERNRNFATQIVLVAMIILSIYKSEEVIVIRILNPKEDLSQELIKEIGNLPEYYGEKIYVNHFEQSYWLDSELYADLTPLEGGIEGFLKDNEDKTLLFIKKEDFDSLGNEKDNLKVILENDEAYIFAK</sequence>
<dbReference type="GO" id="GO:0009103">
    <property type="term" value="P:lipopolysaccharide biosynthetic process"/>
    <property type="evidence" value="ECO:0007669"/>
    <property type="project" value="UniProtKB-ARBA"/>
</dbReference>
<keyword evidence="3" id="KW-0328">Glycosyltransferase</keyword>
<gene>
    <name evidence="10" type="ORF">LF65_04532</name>
</gene>
<dbReference type="AlphaFoldDB" id="A0A0B5QVR7"/>
<accession>A0A0B5QVR7</accession>
<dbReference type="InterPro" id="IPR038731">
    <property type="entry name" value="RgtA/B/C-like"/>
</dbReference>
<feature type="transmembrane region" description="Helical" evidence="8">
    <location>
        <begin position="100"/>
        <end position="122"/>
    </location>
</feature>
<keyword evidence="2" id="KW-1003">Cell membrane</keyword>
<feature type="transmembrane region" description="Helical" evidence="8">
    <location>
        <begin position="337"/>
        <end position="358"/>
    </location>
</feature>
<evidence type="ECO:0000256" key="4">
    <source>
        <dbReference type="ARBA" id="ARBA00022679"/>
    </source>
</evidence>
<feature type="transmembrane region" description="Helical" evidence="8">
    <location>
        <begin position="20"/>
        <end position="42"/>
    </location>
</feature>
<dbReference type="GO" id="GO:0010041">
    <property type="term" value="P:response to iron(III) ion"/>
    <property type="evidence" value="ECO:0007669"/>
    <property type="project" value="TreeGrafter"/>
</dbReference>
<feature type="transmembrane region" description="Helical" evidence="8">
    <location>
        <begin position="283"/>
        <end position="301"/>
    </location>
</feature>
<dbReference type="GO" id="GO:0016763">
    <property type="term" value="F:pentosyltransferase activity"/>
    <property type="evidence" value="ECO:0007669"/>
    <property type="project" value="TreeGrafter"/>
</dbReference>
<feature type="transmembrane region" description="Helical" evidence="8">
    <location>
        <begin position="178"/>
        <end position="210"/>
    </location>
</feature>
<dbReference type="Proteomes" id="UP000031866">
    <property type="component" value="Chromosome"/>
</dbReference>
<dbReference type="RefSeq" id="WP_041899138.1">
    <property type="nucleotide sequence ID" value="NZ_CP010086.2"/>
</dbReference>
<name>A0A0B5QVR7_CLOBE</name>
<keyword evidence="6 8" id="KW-1133">Transmembrane helix</keyword>
<dbReference type="OrthoDB" id="9792789at2"/>
<comment type="subcellular location">
    <subcellularLocation>
        <location evidence="1">Cell membrane</location>
        <topology evidence="1">Multi-pass membrane protein</topology>
    </subcellularLocation>
</comment>
<keyword evidence="5 8" id="KW-0812">Transmembrane</keyword>
<keyword evidence="7 8" id="KW-0472">Membrane</keyword>
<dbReference type="GO" id="GO:0005886">
    <property type="term" value="C:plasma membrane"/>
    <property type="evidence" value="ECO:0007669"/>
    <property type="project" value="UniProtKB-SubCell"/>
</dbReference>
<dbReference type="PANTHER" id="PTHR33908">
    <property type="entry name" value="MANNOSYLTRANSFERASE YKCB-RELATED"/>
    <property type="match status" value="1"/>
</dbReference>
<evidence type="ECO:0000256" key="8">
    <source>
        <dbReference type="SAM" id="Phobius"/>
    </source>
</evidence>
<evidence type="ECO:0000256" key="7">
    <source>
        <dbReference type="ARBA" id="ARBA00023136"/>
    </source>
</evidence>
<organism evidence="10 11">
    <name type="scientific">Clostridium beijerinckii</name>
    <name type="common">Clostridium MP</name>
    <dbReference type="NCBI Taxonomy" id="1520"/>
    <lineage>
        <taxon>Bacteria</taxon>
        <taxon>Bacillati</taxon>
        <taxon>Bacillota</taxon>
        <taxon>Clostridia</taxon>
        <taxon>Eubacteriales</taxon>
        <taxon>Clostridiaceae</taxon>
        <taxon>Clostridium</taxon>
    </lineage>
</organism>
<reference evidence="11" key="1">
    <citation type="submission" date="2014-12" db="EMBL/GenBank/DDBJ databases">
        <title>Genome sequence of Clostridium beijerinckii strain 59B.</title>
        <authorList>
            <person name="Little G.T."/>
            <person name="Minton N.P."/>
        </authorList>
    </citation>
    <scope>NUCLEOTIDE SEQUENCE [LARGE SCALE GENOMIC DNA]</scope>
    <source>
        <strain evidence="11">59B</strain>
    </source>
</reference>
<dbReference type="STRING" id="1520.LF65_04532"/>
<feature type="domain" description="Glycosyltransferase RgtA/B/C/D-like" evidence="9">
    <location>
        <begin position="80"/>
        <end position="236"/>
    </location>
</feature>
<evidence type="ECO:0000256" key="3">
    <source>
        <dbReference type="ARBA" id="ARBA00022676"/>
    </source>
</evidence>
<feature type="transmembrane region" description="Helical" evidence="8">
    <location>
        <begin position="313"/>
        <end position="331"/>
    </location>
</feature>
<feature type="transmembrane region" description="Helical" evidence="8">
    <location>
        <begin position="222"/>
        <end position="239"/>
    </location>
</feature>
<dbReference type="PANTHER" id="PTHR33908:SF3">
    <property type="entry name" value="UNDECAPRENYL PHOSPHATE-ALPHA-4-AMINO-4-DEOXY-L-ARABINOSE ARABINOSYL TRANSFERASE"/>
    <property type="match status" value="1"/>
</dbReference>
<feature type="transmembrane region" description="Helical" evidence="8">
    <location>
        <begin position="156"/>
        <end position="172"/>
    </location>
</feature>
<evidence type="ECO:0000256" key="2">
    <source>
        <dbReference type="ARBA" id="ARBA00022475"/>
    </source>
</evidence>